<dbReference type="EMBL" id="POAF01000002">
    <property type="protein sequence ID" value="RBM02587.1"/>
    <property type="molecule type" value="Genomic_DNA"/>
</dbReference>
<dbReference type="Proteomes" id="UP000252167">
    <property type="component" value="Unassembled WGS sequence"/>
</dbReference>
<dbReference type="RefSeq" id="WP_047121139.1">
    <property type="nucleotide sequence ID" value="NZ_CM125969.1"/>
</dbReference>
<accession>A0A365YJL5</accession>
<keyword evidence="1" id="KW-1133">Transmembrane helix</keyword>
<evidence type="ECO:0000313" key="4">
    <source>
        <dbReference type="Proteomes" id="UP000252167"/>
    </source>
</evidence>
<keyword evidence="1" id="KW-0812">Transmembrane</keyword>
<name>A0A365YJL5_9MICC</name>
<reference evidence="2 5" key="2">
    <citation type="submission" date="2020-01" db="EMBL/GenBank/DDBJ databases">
        <title>Glutamicibacter soli M275.</title>
        <authorList>
            <person name="Meng X."/>
        </authorList>
    </citation>
    <scope>NUCLEOTIDE SEQUENCE [LARGE SCALE GENOMIC DNA]</scope>
    <source>
        <strain evidence="2 5">M275</strain>
    </source>
</reference>
<keyword evidence="1" id="KW-0472">Membrane</keyword>
<proteinExistence type="predicted"/>
<reference evidence="3 4" key="1">
    <citation type="submission" date="2018-01" db="EMBL/GenBank/DDBJ databases">
        <title>Glutamicibacter soli strain NHPC-3 Whole genome sequence and assembly.</title>
        <authorList>
            <person name="Choudhury P."/>
            <person name="Gupta D."/>
            <person name="Sengupta K."/>
            <person name="Jawed A."/>
            <person name="Sultana N."/>
            <person name="Saha P."/>
        </authorList>
    </citation>
    <scope>NUCLEOTIDE SEQUENCE [LARGE SCALE GENOMIC DNA]</scope>
    <source>
        <strain evidence="3 4">NHPC-3</strain>
    </source>
</reference>
<sequence length="151" mass="17075">MKTKLWVGGILILFALYIGMAFTQAFRFMGTDSLTAKIMGVAILVVPAFGVWILIREVLFGLRTEAMGKTLATLGELPEDLPRMPSGRFVREAADADFPNHQRDVEENPESWKSWYRLALAYEACGDKRRARNSMRTSIGFWRQEQKTGAV</sequence>
<keyword evidence="4" id="KW-1185">Reference proteome</keyword>
<gene>
    <name evidence="3" type="ORF">C1H84_03875</name>
    <name evidence="2" type="ORF">GT020_13775</name>
</gene>
<organism evidence="3 4">
    <name type="scientific">Glutamicibacter soli</name>
    <dbReference type="NCBI Taxonomy" id="453836"/>
    <lineage>
        <taxon>Bacteria</taxon>
        <taxon>Bacillati</taxon>
        <taxon>Actinomycetota</taxon>
        <taxon>Actinomycetes</taxon>
        <taxon>Micrococcales</taxon>
        <taxon>Micrococcaceae</taxon>
        <taxon>Glutamicibacter</taxon>
    </lineage>
</organism>
<dbReference type="Proteomes" id="UP000477543">
    <property type="component" value="Unassembled WGS sequence"/>
</dbReference>
<dbReference type="AlphaFoldDB" id="A0A365YJL5"/>
<evidence type="ECO:0000313" key="3">
    <source>
        <dbReference type="EMBL" id="RBM02587.1"/>
    </source>
</evidence>
<protein>
    <recommendedName>
        <fullName evidence="6">Tetratricopeptide repeat protein</fullName>
    </recommendedName>
</protein>
<evidence type="ECO:0000313" key="5">
    <source>
        <dbReference type="Proteomes" id="UP000477543"/>
    </source>
</evidence>
<evidence type="ECO:0008006" key="6">
    <source>
        <dbReference type="Google" id="ProtNLM"/>
    </source>
</evidence>
<dbReference type="EMBL" id="WYDN01000013">
    <property type="protein sequence ID" value="NAZ17127.1"/>
    <property type="molecule type" value="Genomic_DNA"/>
</dbReference>
<comment type="caution">
    <text evidence="3">The sequence shown here is derived from an EMBL/GenBank/DDBJ whole genome shotgun (WGS) entry which is preliminary data.</text>
</comment>
<evidence type="ECO:0000256" key="1">
    <source>
        <dbReference type="SAM" id="Phobius"/>
    </source>
</evidence>
<feature type="transmembrane region" description="Helical" evidence="1">
    <location>
        <begin position="37"/>
        <end position="55"/>
    </location>
</feature>
<evidence type="ECO:0000313" key="2">
    <source>
        <dbReference type="EMBL" id="NAZ17127.1"/>
    </source>
</evidence>